<dbReference type="EMBL" id="KQ250032">
    <property type="protein sequence ID" value="KNC70885.1"/>
    <property type="molecule type" value="Genomic_DNA"/>
</dbReference>
<dbReference type="GO" id="GO:0006606">
    <property type="term" value="P:protein import into nucleus"/>
    <property type="evidence" value="ECO:0007669"/>
    <property type="project" value="TreeGrafter"/>
</dbReference>
<gene>
    <name evidence="5" type="ORF">SARC_16581</name>
</gene>
<dbReference type="InterPro" id="IPR004870">
    <property type="entry name" value="Nucleoporin_Nup155"/>
</dbReference>
<dbReference type="GeneID" id="25917085"/>
<dbReference type="GO" id="GO:0000972">
    <property type="term" value="P:transcription-dependent tethering of RNA polymerase II gene DNA at nuclear periphery"/>
    <property type="evidence" value="ECO:0007669"/>
    <property type="project" value="TreeGrafter"/>
</dbReference>
<evidence type="ECO:0000256" key="1">
    <source>
        <dbReference type="ARBA" id="ARBA00004123"/>
    </source>
</evidence>
<dbReference type="PANTHER" id="PTHR10350">
    <property type="entry name" value="NUCLEAR PORE COMPLEX PROTEIN NUP155"/>
    <property type="match status" value="1"/>
</dbReference>
<feature type="non-terminal residue" evidence="5">
    <location>
        <position position="114"/>
    </location>
</feature>
<dbReference type="OrthoDB" id="338970at2759"/>
<evidence type="ECO:0000256" key="2">
    <source>
        <dbReference type="ARBA" id="ARBA00022448"/>
    </source>
</evidence>
<comment type="subcellular location">
    <subcellularLocation>
        <location evidence="1">Nucleus</location>
    </subcellularLocation>
</comment>
<name>A0A0L0F2D8_9EUKA</name>
<sequence>MCAEVQAGIANVLIKNGSDYKALQASLRSLRYDMLDVTQLYKKHAEPLHMHDTCLRLMQIADYKDSQKVNELWQRILLQGVEPCDVSPTSMERITYFCGVYHLLLWSVLPTSVE</sequence>
<dbReference type="GO" id="GO:0044611">
    <property type="term" value="C:nuclear pore inner ring"/>
    <property type="evidence" value="ECO:0007669"/>
    <property type="project" value="TreeGrafter"/>
</dbReference>
<keyword evidence="2" id="KW-0813">Transport</keyword>
<dbReference type="InterPro" id="IPR007187">
    <property type="entry name" value="Nucleoporin_Nup133/Nup155_C"/>
</dbReference>
<feature type="domain" description="Nucleoporin Nup133/Nup155-like C-terminal" evidence="4">
    <location>
        <begin position="5"/>
        <end position="77"/>
    </location>
</feature>
<protein>
    <recommendedName>
        <fullName evidence="4">Nucleoporin Nup133/Nup155-like C-terminal domain-containing protein</fullName>
    </recommendedName>
</protein>
<keyword evidence="3" id="KW-0539">Nucleus</keyword>
<dbReference type="GO" id="GO:0017056">
    <property type="term" value="F:structural constituent of nuclear pore"/>
    <property type="evidence" value="ECO:0007669"/>
    <property type="project" value="InterPro"/>
</dbReference>
<dbReference type="Pfam" id="PF03177">
    <property type="entry name" value="Nucleoporin_C"/>
    <property type="match status" value="1"/>
</dbReference>
<dbReference type="Proteomes" id="UP000054560">
    <property type="component" value="Unassembled WGS sequence"/>
</dbReference>
<organism evidence="5 6">
    <name type="scientific">Sphaeroforma arctica JP610</name>
    <dbReference type="NCBI Taxonomy" id="667725"/>
    <lineage>
        <taxon>Eukaryota</taxon>
        <taxon>Ichthyosporea</taxon>
        <taxon>Ichthyophonida</taxon>
        <taxon>Sphaeroforma</taxon>
    </lineage>
</organism>
<dbReference type="Gene3D" id="1.20.120.1050">
    <property type="match status" value="1"/>
</dbReference>
<dbReference type="GO" id="GO:0036228">
    <property type="term" value="P:protein localization to nuclear inner membrane"/>
    <property type="evidence" value="ECO:0007669"/>
    <property type="project" value="TreeGrafter"/>
</dbReference>
<keyword evidence="6" id="KW-1185">Reference proteome</keyword>
<proteinExistence type="predicted"/>
<evidence type="ECO:0000259" key="4">
    <source>
        <dbReference type="Pfam" id="PF03177"/>
    </source>
</evidence>
<dbReference type="RefSeq" id="XP_014144787.1">
    <property type="nucleotide sequence ID" value="XM_014289312.1"/>
</dbReference>
<dbReference type="PANTHER" id="PTHR10350:SF6">
    <property type="entry name" value="NUCLEAR PORE COMPLEX PROTEIN NUP155"/>
    <property type="match status" value="1"/>
</dbReference>
<evidence type="ECO:0000256" key="3">
    <source>
        <dbReference type="ARBA" id="ARBA00023242"/>
    </source>
</evidence>
<reference evidence="5 6" key="1">
    <citation type="submission" date="2011-02" db="EMBL/GenBank/DDBJ databases">
        <title>The Genome Sequence of Sphaeroforma arctica JP610.</title>
        <authorList>
            <consortium name="The Broad Institute Genome Sequencing Platform"/>
            <person name="Russ C."/>
            <person name="Cuomo C."/>
            <person name="Young S.K."/>
            <person name="Zeng Q."/>
            <person name="Gargeya S."/>
            <person name="Alvarado L."/>
            <person name="Berlin A."/>
            <person name="Chapman S.B."/>
            <person name="Chen Z."/>
            <person name="Freedman E."/>
            <person name="Gellesch M."/>
            <person name="Goldberg J."/>
            <person name="Griggs A."/>
            <person name="Gujja S."/>
            <person name="Heilman E."/>
            <person name="Heiman D."/>
            <person name="Howarth C."/>
            <person name="Mehta T."/>
            <person name="Neiman D."/>
            <person name="Pearson M."/>
            <person name="Roberts A."/>
            <person name="Saif S."/>
            <person name="Shea T."/>
            <person name="Shenoy N."/>
            <person name="Sisk P."/>
            <person name="Stolte C."/>
            <person name="Sykes S."/>
            <person name="White J."/>
            <person name="Yandava C."/>
            <person name="Burger G."/>
            <person name="Gray M.W."/>
            <person name="Holland P.W.H."/>
            <person name="King N."/>
            <person name="Lang F.B.F."/>
            <person name="Roger A.J."/>
            <person name="Ruiz-Trillo I."/>
            <person name="Haas B."/>
            <person name="Nusbaum C."/>
            <person name="Birren B."/>
        </authorList>
    </citation>
    <scope>NUCLEOTIDE SEQUENCE [LARGE SCALE GENOMIC DNA]</scope>
    <source>
        <strain evidence="5 6">JP610</strain>
    </source>
</reference>
<evidence type="ECO:0000313" key="6">
    <source>
        <dbReference type="Proteomes" id="UP000054560"/>
    </source>
</evidence>
<accession>A0A0L0F2D8</accession>
<evidence type="ECO:0000313" key="5">
    <source>
        <dbReference type="EMBL" id="KNC70885.1"/>
    </source>
</evidence>
<dbReference type="GO" id="GO:0006405">
    <property type="term" value="P:RNA export from nucleus"/>
    <property type="evidence" value="ECO:0007669"/>
    <property type="project" value="TreeGrafter"/>
</dbReference>
<dbReference type="AlphaFoldDB" id="A0A0L0F2D8"/>